<evidence type="ECO:0000313" key="3">
    <source>
        <dbReference type="Proteomes" id="UP000542674"/>
    </source>
</evidence>
<dbReference type="EMBL" id="JACHJS010000001">
    <property type="protein sequence ID" value="MBB4965879.1"/>
    <property type="molecule type" value="Genomic_DNA"/>
</dbReference>
<organism evidence="2 3">
    <name type="scientific">Saccharothrix violaceirubra</name>
    <dbReference type="NCBI Taxonomy" id="413306"/>
    <lineage>
        <taxon>Bacteria</taxon>
        <taxon>Bacillati</taxon>
        <taxon>Actinomycetota</taxon>
        <taxon>Actinomycetes</taxon>
        <taxon>Pseudonocardiales</taxon>
        <taxon>Pseudonocardiaceae</taxon>
        <taxon>Saccharothrix</taxon>
    </lineage>
</organism>
<comment type="caution">
    <text evidence="2">The sequence shown here is derived from an EMBL/GenBank/DDBJ whole genome shotgun (WGS) entry which is preliminary data.</text>
</comment>
<feature type="region of interest" description="Disordered" evidence="1">
    <location>
        <begin position="286"/>
        <end position="307"/>
    </location>
</feature>
<dbReference type="RefSeq" id="WP_184669583.1">
    <property type="nucleotide sequence ID" value="NZ_BAABAI010000038.1"/>
</dbReference>
<evidence type="ECO:0000256" key="1">
    <source>
        <dbReference type="SAM" id="MobiDB-lite"/>
    </source>
</evidence>
<protein>
    <submittedName>
        <fullName evidence="2">Uncharacterized protein</fullName>
    </submittedName>
</protein>
<name>A0A7W7T3H0_9PSEU</name>
<dbReference type="Proteomes" id="UP000542674">
    <property type="component" value="Unassembled WGS sequence"/>
</dbReference>
<sequence>MPTKSPLEDEVADAVARLMRRGLPVTLAAVDPVLLELRGVLARAADPGDEASRIAALDGTLRGLLARFPDARYAAAARALFGLPPAVPGMNLTVRRELAAEQAGHEVHHFRKRVEPKLVTTLAAELLADADRFTRSPLIAPRLAPVTARQPVLADPFAWEVAEQEEQLSLLWSAIYAARAELLTVERLISLHSERTDVIRAAVTAAWRWAAARAEAISYTTAFAPDLAVHELVALAGWTPALSAGQTSRLTEAAAGGASREAFVAHLHGETGLGNTWTEGFLAALPSPEQARTVPSTPVPPDPDQNG</sequence>
<gene>
    <name evidence="2" type="ORF">F4559_003238</name>
</gene>
<feature type="compositionally biased region" description="Pro residues" evidence="1">
    <location>
        <begin position="297"/>
        <end position="307"/>
    </location>
</feature>
<reference evidence="2 3" key="1">
    <citation type="submission" date="2020-08" db="EMBL/GenBank/DDBJ databases">
        <title>Sequencing the genomes of 1000 actinobacteria strains.</title>
        <authorList>
            <person name="Klenk H.-P."/>
        </authorList>
    </citation>
    <scope>NUCLEOTIDE SEQUENCE [LARGE SCALE GENOMIC DNA]</scope>
    <source>
        <strain evidence="2 3">DSM 45084</strain>
    </source>
</reference>
<evidence type="ECO:0000313" key="2">
    <source>
        <dbReference type="EMBL" id="MBB4965879.1"/>
    </source>
</evidence>
<keyword evidence="3" id="KW-1185">Reference proteome</keyword>
<dbReference type="AlphaFoldDB" id="A0A7W7T3H0"/>
<accession>A0A7W7T3H0</accession>
<proteinExistence type="predicted"/>